<dbReference type="InterPro" id="IPR003675">
    <property type="entry name" value="Rce1/LyrA-like_dom"/>
</dbReference>
<protein>
    <submittedName>
        <fullName evidence="3">CPBP family intramembrane metalloprotease</fullName>
    </submittedName>
</protein>
<proteinExistence type="predicted"/>
<gene>
    <name evidence="3" type="ORF">IFO66_21875</name>
</gene>
<keyword evidence="3" id="KW-0378">Hydrolase</keyword>
<keyword evidence="3" id="KW-0645">Protease</keyword>
<evidence type="ECO:0000313" key="3">
    <source>
        <dbReference type="EMBL" id="MBD8500941.1"/>
    </source>
</evidence>
<feature type="transmembrane region" description="Helical" evidence="1">
    <location>
        <begin position="193"/>
        <end position="219"/>
    </location>
</feature>
<dbReference type="Proteomes" id="UP000634529">
    <property type="component" value="Unassembled WGS sequence"/>
</dbReference>
<dbReference type="EMBL" id="JACYTN010000032">
    <property type="protein sequence ID" value="MBD8500941.1"/>
    <property type="molecule type" value="Genomic_DNA"/>
</dbReference>
<evidence type="ECO:0000256" key="1">
    <source>
        <dbReference type="SAM" id="Phobius"/>
    </source>
</evidence>
<feature type="transmembrane region" description="Helical" evidence="1">
    <location>
        <begin position="48"/>
        <end position="69"/>
    </location>
</feature>
<name>A0ABR9B3K5_9BACL</name>
<dbReference type="RefSeq" id="WP_192027162.1">
    <property type="nucleotide sequence ID" value="NZ_JACYTN010000032.1"/>
</dbReference>
<accession>A0ABR9B3K5</accession>
<keyword evidence="1" id="KW-0472">Membrane</keyword>
<feature type="transmembrane region" description="Helical" evidence="1">
    <location>
        <begin position="240"/>
        <end position="263"/>
    </location>
</feature>
<feature type="domain" description="CAAX prenyl protease 2/Lysostaphin resistance protein A-like" evidence="2">
    <location>
        <begin position="129"/>
        <end position="220"/>
    </location>
</feature>
<keyword evidence="1" id="KW-0812">Transmembrane</keyword>
<dbReference type="Pfam" id="PF02517">
    <property type="entry name" value="Rce1-like"/>
    <property type="match status" value="1"/>
</dbReference>
<comment type="caution">
    <text evidence="3">The sequence shown here is derived from an EMBL/GenBank/DDBJ whole genome shotgun (WGS) entry which is preliminary data.</text>
</comment>
<organism evidence="3 4">
    <name type="scientific">Paenibacillus arenosi</name>
    <dbReference type="NCBI Taxonomy" id="2774142"/>
    <lineage>
        <taxon>Bacteria</taxon>
        <taxon>Bacillati</taxon>
        <taxon>Bacillota</taxon>
        <taxon>Bacilli</taxon>
        <taxon>Bacillales</taxon>
        <taxon>Paenibacillaceae</taxon>
        <taxon>Paenibacillus</taxon>
    </lineage>
</organism>
<evidence type="ECO:0000313" key="4">
    <source>
        <dbReference type="Proteomes" id="UP000634529"/>
    </source>
</evidence>
<keyword evidence="3" id="KW-0482">Metalloprotease</keyword>
<feature type="transmembrane region" description="Helical" evidence="1">
    <location>
        <begin position="164"/>
        <end position="187"/>
    </location>
</feature>
<dbReference type="PANTHER" id="PTHR39430:SF1">
    <property type="entry name" value="PROTEASE"/>
    <property type="match status" value="1"/>
</dbReference>
<keyword evidence="4" id="KW-1185">Reference proteome</keyword>
<evidence type="ECO:0000259" key="2">
    <source>
        <dbReference type="Pfam" id="PF02517"/>
    </source>
</evidence>
<feature type="transmembrane region" description="Helical" evidence="1">
    <location>
        <begin position="125"/>
        <end position="143"/>
    </location>
</feature>
<dbReference type="PANTHER" id="PTHR39430">
    <property type="entry name" value="MEMBRANE-ASSOCIATED PROTEASE-RELATED"/>
    <property type="match status" value="1"/>
</dbReference>
<reference evidence="3 4" key="1">
    <citation type="submission" date="2020-09" db="EMBL/GenBank/DDBJ databases">
        <title>Paenibacillus sp. CAU 1523 isolated from sand of Haeundae Beach.</title>
        <authorList>
            <person name="Kim W."/>
        </authorList>
    </citation>
    <scope>NUCLEOTIDE SEQUENCE [LARGE SCALE GENOMIC DNA]</scope>
    <source>
        <strain evidence="3 4">CAU 1523</strain>
    </source>
</reference>
<dbReference type="GO" id="GO:0008237">
    <property type="term" value="F:metallopeptidase activity"/>
    <property type="evidence" value="ECO:0007669"/>
    <property type="project" value="UniProtKB-KW"/>
</dbReference>
<feature type="transmembrane region" description="Helical" evidence="1">
    <location>
        <begin position="15"/>
        <end position="36"/>
    </location>
</feature>
<sequence length="275" mass="31150">MNKSMTTKNFKVQDLIIRVAIVLIIGIFIWNGIAYVSDTFIGQEYSPLKHFLMALLTTALTLTLVQVALKWDKMKWNQLGQTTVKKNIFSFLLGFLLWAIPASIGLFICIRIGWVSISVTTDLNFLLQSILILFITVFLIEALPEELIFRGYIYRYLHACFPHWATILLQALLFSLFAYCIGAIYSLEQLQFIPGFAIILGMLRAISGNVWTSIGFHAAIMTATQILGSTHGHFDVSGMFTLRFFAFILLPSATGAMVLSFMYTNYSWSKKEPLR</sequence>
<keyword evidence="1" id="KW-1133">Transmembrane helix</keyword>
<feature type="transmembrane region" description="Helical" evidence="1">
    <location>
        <begin position="89"/>
        <end position="113"/>
    </location>
</feature>